<dbReference type="EMBL" id="MU069837">
    <property type="protein sequence ID" value="KAF5832969.1"/>
    <property type="molecule type" value="Genomic_DNA"/>
</dbReference>
<feature type="region of interest" description="Disordered" evidence="1">
    <location>
        <begin position="291"/>
        <end position="316"/>
    </location>
</feature>
<evidence type="ECO:0000313" key="3">
    <source>
        <dbReference type="Proteomes" id="UP000815325"/>
    </source>
</evidence>
<comment type="caution">
    <text evidence="2">The sequence shown here is derived from an EMBL/GenBank/DDBJ whole genome shotgun (WGS) entry which is preliminary data.</text>
</comment>
<proteinExistence type="predicted"/>
<keyword evidence="3" id="KW-1185">Reference proteome</keyword>
<protein>
    <submittedName>
        <fullName evidence="2">Uncharacterized protein</fullName>
    </submittedName>
</protein>
<feature type="region of interest" description="Disordered" evidence="1">
    <location>
        <begin position="370"/>
        <end position="390"/>
    </location>
</feature>
<feature type="compositionally biased region" description="Basic and acidic residues" evidence="1">
    <location>
        <begin position="176"/>
        <end position="186"/>
    </location>
</feature>
<feature type="compositionally biased region" description="Low complexity" evidence="1">
    <location>
        <begin position="370"/>
        <end position="381"/>
    </location>
</feature>
<name>A0ABQ7GEE2_DUNSA</name>
<evidence type="ECO:0000256" key="1">
    <source>
        <dbReference type="SAM" id="MobiDB-lite"/>
    </source>
</evidence>
<evidence type="ECO:0000313" key="2">
    <source>
        <dbReference type="EMBL" id="KAF5832969.1"/>
    </source>
</evidence>
<feature type="compositionally biased region" description="Basic and acidic residues" evidence="1">
    <location>
        <begin position="79"/>
        <end position="94"/>
    </location>
</feature>
<dbReference type="Proteomes" id="UP000815325">
    <property type="component" value="Unassembled WGS sequence"/>
</dbReference>
<feature type="region of interest" description="Disordered" evidence="1">
    <location>
        <begin position="79"/>
        <end position="113"/>
    </location>
</feature>
<reference evidence="2" key="1">
    <citation type="submission" date="2017-08" db="EMBL/GenBank/DDBJ databases">
        <authorList>
            <person name="Polle J.E."/>
            <person name="Barry K."/>
            <person name="Cushman J."/>
            <person name="Schmutz J."/>
            <person name="Tran D."/>
            <person name="Hathwaick L.T."/>
            <person name="Yim W.C."/>
            <person name="Jenkins J."/>
            <person name="Mckie-Krisberg Z.M."/>
            <person name="Prochnik S."/>
            <person name="Lindquist E."/>
            <person name="Dockter R.B."/>
            <person name="Adam C."/>
            <person name="Molina H."/>
            <person name="Bunkerborg J."/>
            <person name="Jin E."/>
            <person name="Buchheim M."/>
            <person name="Magnuson J."/>
        </authorList>
    </citation>
    <scope>NUCLEOTIDE SEQUENCE</scope>
    <source>
        <strain evidence="2">CCAP 19/18</strain>
    </source>
</reference>
<feature type="compositionally biased region" description="Low complexity" evidence="1">
    <location>
        <begin position="189"/>
        <end position="206"/>
    </location>
</feature>
<organism evidence="2 3">
    <name type="scientific">Dunaliella salina</name>
    <name type="common">Green alga</name>
    <name type="synonym">Protococcus salinus</name>
    <dbReference type="NCBI Taxonomy" id="3046"/>
    <lineage>
        <taxon>Eukaryota</taxon>
        <taxon>Viridiplantae</taxon>
        <taxon>Chlorophyta</taxon>
        <taxon>core chlorophytes</taxon>
        <taxon>Chlorophyceae</taxon>
        <taxon>CS clade</taxon>
        <taxon>Chlamydomonadales</taxon>
        <taxon>Dunaliellaceae</taxon>
        <taxon>Dunaliella</taxon>
    </lineage>
</organism>
<feature type="region of interest" description="Disordered" evidence="1">
    <location>
        <begin position="416"/>
        <end position="510"/>
    </location>
</feature>
<accession>A0ABQ7GEE2</accession>
<feature type="region of interest" description="Disordered" evidence="1">
    <location>
        <begin position="176"/>
        <end position="219"/>
    </location>
</feature>
<gene>
    <name evidence="2" type="ORF">DUNSADRAFT_10956</name>
</gene>
<feature type="compositionally biased region" description="Basic and acidic residues" evidence="1">
    <location>
        <begin position="456"/>
        <end position="468"/>
    </location>
</feature>
<sequence length="723" mass="77218">MSEKKGRDRFFWADLNSFVRSYMESNQGRRPDRDILQREFSAHAHAWFTNKGKPIPSLEDVLKQAKGVRLLEEQRAYMRQYRTDKRNDSKETAPKKMRSSLGDSTSDDDTLSGPLVETEADAEAARSLQGFIGLPQPLGGYSSQWQLNPTASLLRGSKRPRGIGTQCLMMLAEEVRSGEAGPEPRSRRQQQQPQQLQSPFAQPQPQTRLPPTFATAAPLGLGGQPAPAMVGADLGGWHLLGAYPQQQQAFTAADLAKAQALLSQQHQEQHQQQQVLGMGSQHSANLSLLEQLQQQQQQQQQQQHQQRQHSMLSSSMHNSLLSAMPSASISLMHPPSCALSTCLPPLPAQLTPSDAGLCGGQPTLEISTHPAASAAANSPKAEQGTPDAKGLSANITAAPAAAAAAAAATPAVHAGQKGGQLCEDDKPAVPIPHTLKAQPPSPLASLAQAGSCDSSEATHARLEPKSNEMEAVSGRLAATPVQQLQQQQQQQQQDPQHLQQQQQQQQQQQLLPHYQPQHLQLVYGHGGASASMDYSLPLQNLLQQQQQQQQQQQGVCAPLALGLPPPPTAAAPPQPAAATLQVVQHGGVLYLVSAEPLLQQQQQQQHQQTMLQPFTMSAIAHAPAPFLHPATAATAPITLPASATSPITLPASAAAAAAVPFLGHAQASTLLPQLLPPISGGVPLSTDASLLSPLPYHGAHLHQGPLPAGHLLHPLPQLQPQLL</sequence>
<feature type="compositionally biased region" description="Low complexity" evidence="1">
    <location>
        <begin position="482"/>
        <end position="510"/>
    </location>
</feature>